<dbReference type="PANTHER" id="PTHR23122">
    <property type="entry name" value="MEMBRANE-ASSOCIATED GUANYLATE KINASE MAGUK"/>
    <property type="match status" value="1"/>
</dbReference>
<keyword evidence="5" id="KW-0723">Serine/threonine-protein kinase</keyword>
<dbReference type="CDD" id="cd00071">
    <property type="entry name" value="GMPK"/>
    <property type="match status" value="1"/>
</dbReference>
<feature type="domain" description="L27" evidence="21">
    <location>
        <begin position="356"/>
        <end position="411"/>
    </location>
</feature>
<keyword evidence="12" id="KW-0112">Calmodulin-binding</keyword>
<evidence type="ECO:0000256" key="12">
    <source>
        <dbReference type="ARBA" id="ARBA00022860"/>
    </source>
</evidence>
<keyword evidence="7" id="KW-0808">Transferase</keyword>
<evidence type="ECO:0000256" key="16">
    <source>
        <dbReference type="PROSITE-ProRule" id="PRU00192"/>
    </source>
</evidence>
<comment type="subcellular location">
    <subcellularLocation>
        <location evidence="1">Cell membrane</location>
        <topology evidence="1">Peripheral membrane protein</topology>
    </subcellularLocation>
</comment>
<comment type="caution">
    <text evidence="22">The sequence shown here is derived from an EMBL/GenBank/DDBJ whole genome shotgun (WGS) entry which is preliminary data.</text>
</comment>
<keyword evidence="11" id="KW-0067">ATP-binding</keyword>
<evidence type="ECO:0000256" key="9">
    <source>
        <dbReference type="ARBA" id="ARBA00022741"/>
    </source>
</evidence>
<dbReference type="GO" id="GO:0004674">
    <property type="term" value="F:protein serine/threonine kinase activity"/>
    <property type="evidence" value="ECO:0007669"/>
    <property type="project" value="UniProtKB-KW"/>
</dbReference>
<dbReference type="InterPro" id="IPR001452">
    <property type="entry name" value="SH3_domain"/>
</dbReference>
<dbReference type="SUPFAM" id="SSF50156">
    <property type="entry name" value="PDZ domain-like"/>
    <property type="match status" value="1"/>
</dbReference>
<dbReference type="FunFam" id="3.40.50.300:FF:000146">
    <property type="entry name" value="MAGUK p55 subfamily member 6 isoform X1"/>
    <property type="match status" value="1"/>
</dbReference>
<dbReference type="Pfam" id="PF07653">
    <property type="entry name" value="SH3_2"/>
    <property type="match status" value="1"/>
</dbReference>
<evidence type="ECO:0000259" key="18">
    <source>
        <dbReference type="PROSITE" id="PS50011"/>
    </source>
</evidence>
<dbReference type="SUPFAM" id="SSF101288">
    <property type="entry name" value="L27 domain"/>
    <property type="match status" value="2"/>
</dbReference>
<dbReference type="CDD" id="cd10831">
    <property type="entry name" value="PDZ_CASK-like"/>
    <property type="match status" value="1"/>
</dbReference>
<dbReference type="SMART" id="SM00569">
    <property type="entry name" value="L27"/>
    <property type="match status" value="2"/>
</dbReference>
<dbReference type="Gene3D" id="6.10.140.620">
    <property type="match status" value="1"/>
</dbReference>
<keyword evidence="4" id="KW-1003">Cell membrane</keyword>
<dbReference type="PROSITE" id="PS50011">
    <property type="entry name" value="PROTEIN_KINASE_DOM"/>
    <property type="match status" value="1"/>
</dbReference>
<keyword evidence="3 16" id="KW-0728">SH3 domain</keyword>
<evidence type="ECO:0000259" key="20">
    <source>
        <dbReference type="PROSITE" id="PS50106"/>
    </source>
</evidence>
<accession>A0A267H1S2</accession>
<gene>
    <name evidence="22" type="ORF">BOX15_Mlig010742g1</name>
</gene>
<dbReference type="InterPro" id="IPR008144">
    <property type="entry name" value="Guanylate_kin-like_dom"/>
</dbReference>
<dbReference type="PROSITE" id="PS50106">
    <property type="entry name" value="PDZ"/>
    <property type="match status" value="1"/>
</dbReference>
<evidence type="ECO:0000256" key="1">
    <source>
        <dbReference type="ARBA" id="ARBA00004202"/>
    </source>
</evidence>
<feature type="domain" description="SH3" evidence="17">
    <location>
        <begin position="594"/>
        <end position="665"/>
    </location>
</feature>
<dbReference type="InterPro" id="IPR027417">
    <property type="entry name" value="P-loop_NTPase"/>
</dbReference>
<evidence type="ECO:0000259" key="21">
    <source>
        <dbReference type="PROSITE" id="PS51022"/>
    </source>
</evidence>
<dbReference type="InterPro" id="IPR001478">
    <property type="entry name" value="PDZ"/>
</dbReference>
<dbReference type="GO" id="GO:0005886">
    <property type="term" value="C:plasma membrane"/>
    <property type="evidence" value="ECO:0007669"/>
    <property type="project" value="UniProtKB-SubCell"/>
</dbReference>
<keyword evidence="8" id="KW-0677">Repeat</keyword>
<keyword evidence="23" id="KW-1185">Reference proteome</keyword>
<evidence type="ECO:0000256" key="6">
    <source>
        <dbReference type="ARBA" id="ARBA00022553"/>
    </source>
</evidence>
<dbReference type="InterPro" id="IPR004172">
    <property type="entry name" value="L27_dom"/>
</dbReference>
<dbReference type="GO" id="GO:0030054">
    <property type="term" value="C:cell junction"/>
    <property type="evidence" value="ECO:0007669"/>
    <property type="project" value="UniProtKB-ARBA"/>
</dbReference>
<keyword evidence="9" id="KW-0547">Nucleotide-binding</keyword>
<dbReference type="Pfam" id="PF00625">
    <property type="entry name" value="Guanylate_kin"/>
    <property type="match status" value="1"/>
</dbReference>
<reference evidence="22 23" key="1">
    <citation type="submission" date="2017-06" db="EMBL/GenBank/DDBJ databases">
        <title>A platform for efficient transgenesis in Macrostomum lignano, a flatworm model organism for stem cell research.</title>
        <authorList>
            <person name="Berezikov E."/>
        </authorList>
    </citation>
    <scope>NUCLEOTIDE SEQUENCE [LARGE SCALE GENOMIC DNA]</scope>
    <source>
        <strain evidence="22">DV1</strain>
        <tissue evidence="22">Whole organism</tissue>
    </source>
</reference>
<evidence type="ECO:0000256" key="8">
    <source>
        <dbReference type="ARBA" id="ARBA00022737"/>
    </source>
</evidence>
<dbReference type="SMART" id="SM00228">
    <property type="entry name" value="PDZ"/>
    <property type="match status" value="1"/>
</dbReference>
<dbReference type="FunFam" id="2.30.42.10:FF:000016">
    <property type="entry name" value="peripheral plasma membrane protein CASK isoform X2"/>
    <property type="match status" value="1"/>
</dbReference>
<protein>
    <recommendedName>
        <fullName evidence="15">Peripheral plasma membrane protein CASK</fullName>
    </recommendedName>
</protein>
<dbReference type="SUPFAM" id="SSF56112">
    <property type="entry name" value="Protein kinase-like (PK-like)"/>
    <property type="match status" value="1"/>
</dbReference>
<dbReference type="SUPFAM" id="SSF50044">
    <property type="entry name" value="SH3-domain"/>
    <property type="match status" value="1"/>
</dbReference>
<dbReference type="InterPro" id="IPR000719">
    <property type="entry name" value="Prot_kinase_dom"/>
</dbReference>
<evidence type="ECO:0000256" key="14">
    <source>
        <dbReference type="ARBA" id="ARBA00060907"/>
    </source>
</evidence>
<feature type="domain" description="PDZ" evidence="20">
    <location>
        <begin position="507"/>
        <end position="588"/>
    </location>
</feature>
<evidence type="ECO:0000256" key="13">
    <source>
        <dbReference type="ARBA" id="ARBA00023136"/>
    </source>
</evidence>
<dbReference type="STRING" id="282301.A0A267H1S2"/>
<comment type="similarity">
    <text evidence="14">In the N-terminal section; belongs to the protein kinase superfamily. CAMK Ser/Thr protein kinase family. CaMK subfamily.</text>
</comment>
<feature type="domain" description="Guanylate kinase-like" evidence="19">
    <location>
        <begin position="743"/>
        <end position="919"/>
    </location>
</feature>
<dbReference type="InterPro" id="IPR036892">
    <property type="entry name" value="L27_dom_sf"/>
</dbReference>
<dbReference type="SUPFAM" id="SSF52540">
    <property type="entry name" value="P-loop containing nucleoside triphosphate hydrolases"/>
    <property type="match status" value="1"/>
</dbReference>
<dbReference type="Gene3D" id="3.40.50.300">
    <property type="entry name" value="P-loop containing nucleotide triphosphate hydrolases"/>
    <property type="match status" value="1"/>
</dbReference>
<dbReference type="InterPro" id="IPR008145">
    <property type="entry name" value="GK/Ca_channel_bsu"/>
</dbReference>
<dbReference type="Gene3D" id="3.30.200.20">
    <property type="entry name" value="Phosphorylase Kinase, domain 1"/>
    <property type="match status" value="1"/>
</dbReference>
<dbReference type="Gene3D" id="2.30.30.40">
    <property type="entry name" value="SH3 Domains"/>
    <property type="match status" value="1"/>
</dbReference>
<dbReference type="GO" id="GO:0005524">
    <property type="term" value="F:ATP binding"/>
    <property type="evidence" value="ECO:0007669"/>
    <property type="project" value="UniProtKB-KW"/>
</dbReference>
<dbReference type="InterPro" id="IPR050716">
    <property type="entry name" value="MAGUK"/>
</dbReference>
<evidence type="ECO:0000256" key="4">
    <source>
        <dbReference type="ARBA" id="ARBA00022475"/>
    </source>
</evidence>
<dbReference type="SMART" id="SM00326">
    <property type="entry name" value="SH3"/>
    <property type="match status" value="1"/>
</dbReference>
<organism evidence="22 23">
    <name type="scientific">Macrostomum lignano</name>
    <dbReference type="NCBI Taxonomy" id="282301"/>
    <lineage>
        <taxon>Eukaryota</taxon>
        <taxon>Metazoa</taxon>
        <taxon>Spiralia</taxon>
        <taxon>Lophotrochozoa</taxon>
        <taxon>Platyhelminthes</taxon>
        <taxon>Rhabditophora</taxon>
        <taxon>Macrostomorpha</taxon>
        <taxon>Macrostomida</taxon>
        <taxon>Macrostomidae</taxon>
        <taxon>Macrostomum</taxon>
    </lineage>
</organism>
<keyword evidence="10" id="KW-0418">Kinase</keyword>
<feature type="domain" description="Protein kinase" evidence="18">
    <location>
        <begin position="23"/>
        <end position="288"/>
    </location>
</feature>
<dbReference type="InterPro" id="IPR036028">
    <property type="entry name" value="SH3-like_dom_sf"/>
</dbReference>
<evidence type="ECO:0000256" key="5">
    <source>
        <dbReference type="ARBA" id="ARBA00022527"/>
    </source>
</evidence>
<sequence length="934" mass="104919">MSDEDTMEEKDGSEQDILFDDVYQLQEIIGKGPFSIVRKCVHKQTHRLFAVKIVDVTKFSSSPGITTDDLKREAKICHMLKHNHIVELLETYSMEGTLYMVFEYMDGSDLCFEIVKRATSGFVFSESVAMHYMRQILEAMRYCHHHDIVHRDLKPHCVLLHSKENSAPVKLGGFGIAIQLDEATGLAPPGRIGTPHFMAPEMVRGEPYGRPVDAWGCGCLLFVLLSGSLPFYGAKEALFEQILNGRYHMKPQVWQSISAEAKDLVSRLLELDPQRRLTIDEALQHPWISDKSRVPKLHLGETVEEMKKYNARRKLKGAVLAAVSSARWSSYYGDPADGGDADESIDARQQARDDATLAAVSAILDSLEEIQCLTDCTERDRELLQSVFEDDTLHSLLELYDHINSRSLSSSAIRGQVPDDAVTRARDVLEALTECRNAEAAEDCLELRLLLTQAHFRALLQAHDVLAHDVYGEQAVRVTPPPMSSYLNGDTDESVDTDTDSVTRVRLVQFQKNTNEPMGITLKMSEDGRIIVARIMHGGMIHRQGTLQIGDEIREINGDPVMGQSVESLQRMLKESRGSVTLKIVPSYRYQPMQCEIYVKALFNYNPEEDELNPCPQAGIAFRVGDILQVISKDDHNWWQAREWNAPPNTPASLIPSPELQEWRAACSAIERAKLDQQLASNCSGGLFSFARRSASGKSRPRMKAAAPAAAAAGGGLTTSGAAFDQLEMVTYEEVVHLANFRRKTLVLLGAHGVGRRHIKNSLIQGSPDRFAYPIPHTTRQPNKGETSGRNYYFVSREEMLRDITNNEYLEYGTHDEAMYGTKLETIREIHRQGKVAILDVEPQALRILRTAEFAPYVVFIAAPDMAMVGDSQGVNDGSLERLIRESELLDRQYGHCFDMRIVNNDIDDTIAELRQCVDLAQTRPQWIPVNWVY</sequence>
<feature type="domain" description="L27" evidence="21">
    <location>
        <begin position="418"/>
        <end position="474"/>
    </location>
</feature>
<dbReference type="Pfam" id="PF02828">
    <property type="entry name" value="L27"/>
    <property type="match status" value="2"/>
</dbReference>
<dbReference type="Gene3D" id="2.30.42.10">
    <property type="match status" value="1"/>
</dbReference>
<evidence type="ECO:0000256" key="11">
    <source>
        <dbReference type="ARBA" id="ARBA00022840"/>
    </source>
</evidence>
<dbReference type="Gene3D" id="1.10.287.650">
    <property type="entry name" value="L27 domain"/>
    <property type="match status" value="2"/>
</dbReference>
<evidence type="ECO:0000256" key="10">
    <source>
        <dbReference type="ARBA" id="ARBA00022777"/>
    </source>
</evidence>
<dbReference type="FunFam" id="3.30.200.20:FF:000051">
    <property type="entry name" value="Peripheral plasma membrane protein CASK isoform B"/>
    <property type="match status" value="1"/>
</dbReference>
<dbReference type="Gene3D" id="1.10.510.10">
    <property type="entry name" value="Transferase(Phosphotransferase) domain 1"/>
    <property type="match status" value="1"/>
</dbReference>
<keyword evidence="13" id="KW-0472">Membrane</keyword>
<comment type="similarity">
    <text evidence="2">Belongs to the MAGUK family.</text>
</comment>
<keyword evidence="6" id="KW-0597">Phosphoprotein</keyword>
<evidence type="ECO:0000259" key="17">
    <source>
        <dbReference type="PROSITE" id="PS50002"/>
    </source>
</evidence>
<dbReference type="OrthoDB" id="336747at2759"/>
<dbReference type="InterPro" id="IPR036034">
    <property type="entry name" value="PDZ_sf"/>
</dbReference>
<proteinExistence type="inferred from homology"/>
<evidence type="ECO:0000256" key="3">
    <source>
        <dbReference type="ARBA" id="ARBA00022443"/>
    </source>
</evidence>
<dbReference type="InterPro" id="IPR014775">
    <property type="entry name" value="L27_C"/>
</dbReference>
<name>A0A267H1S2_9PLAT</name>
<evidence type="ECO:0000256" key="15">
    <source>
        <dbReference type="ARBA" id="ARBA00071925"/>
    </source>
</evidence>
<evidence type="ECO:0000259" key="19">
    <source>
        <dbReference type="PROSITE" id="PS50052"/>
    </source>
</evidence>
<dbReference type="PROSITE" id="PS50002">
    <property type="entry name" value="SH3"/>
    <property type="match status" value="1"/>
</dbReference>
<dbReference type="AlphaFoldDB" id="A0A267H1S2"/>
<evidence type="ECO:0000313" key="23">
    <source>
        <dbReference type="Proteomes" id="UP000215902"/>
    </source>
</evidence>
<dbReference type="InterPro" id="IPR011009">
    <property type="entry name" value="Kinase-like_dom_sf"/>
</dbReference>
<dbReference type="FunFam" id="1.10.510.10:FF:000062">
    <property type="entry name" value="peripheral plasma membrane protein CASK isoform X2"/>
    <property type="match status" value="1"/>
</dbReference>
<evidence type="ECO:0000313" key="22">
    <source>
        <dbReference type="EMBL" id="PAA92240.1"/>
    </source>
</evidence>
<dbReference type="EMBL" id="NIVC01000059">
    <property type="protein sequence ID" value="PAA92240.1"/>
    <property type="molecule type" value="Genomic_DNA"/>
</dbReference>
<dbReference type="PROSITE" id="PS50052">
    <property type="entry name" value="GUANYLATE_KINASE_2"/>
    <property type="match status" value="1"/>
</dbReference>
<dbReference type="GO" id="GO:0005516">
    <property type="term" value="F:calmodulin binding"/>
    <property type="evidence" value="ECO:0007669"/>
    <property type="project" value="UniProtKB-KW"/>
</dbReference>
<evidence type="ECO:0000256" key="7">
    <source>
        <dbReference type="ARBA" id="ARBA00022679"/>
    </source>
</evidence>
<dbReference type="Pfam" id="PF00595">
    <property type="entry name" value="PDZ"/>
    <property type="match status" value="1"/>
</dbReference>
<dbReference type="PROSITE" id="PS51022">
    <property type="entry name" value="L27"/>
    <property type="match status" value="2"/>
</dbReference>
<dbReference type="Proteomes" id="UP000215902">
    <property type="component" value="Unassembled WGS sequence"/>
</dbReference>
<dbReference type="Pfam" id="PF00069">
    <property type="entry name" value="Pkinase"/>
    <property type="match status" value="1"/>
</dbReference>
<dbReference type="SMART" id="SM00072">
    <property type="entry name" value="GuKc"/>
    <property type="match status" value="1"/>
</dbReference>
<evidence type="ECO:0000256" key="2">
    <source>
        <dbReference type="ARBA" id="ARBA00007014"/>
    </source>
</evidence>